<evidence type="ECO:0008006" key="4">
    <source>
        <dbReference type="Google" id="ProtNLM"/>
    </source>
</evidence>
<feature type="transmembrane region" description="Helical" evidence="1">
    <location>
        <begin position="54"/>
        <end position="77"/>
    </location>
</feature>
<feature type="transmembrane region" description="Helical" evidence="1">
    <location>
        <begin position="240"/>
        <end position="259"/>
    </location>
</feature>
<dbReference type="PANTHER" id="PTHR36832">
    <property type="entry name" value="SLR1174 PROTEIN-RELATED"/>
    <property type="match status" value="1"/>
</dbReference>
<feature type="transmembrane region" description="Helical" evidence="1">
    <location>
        <begin position="174"/>
        <end position="195"/>
    </location>
</feature>
<dbReference type="PANTHER" id="PTHR36832:SF2">
    <property type="entry name" value="INTEGRAL MEMBRANE PROTEIN"/>
    <property type="match status" value="1"/>
</dbReference>
<dbReference type="AlphaFoldDB" id="A0A1S1PUL8"/>
<feature type="transmembrane region" description="Helical" evidence="1">
    <location>
        <begin position="20"/>
        <end position="42"/>
    </location>
</feature>
<comment type="caution">
    <text evidence="2">The sequence shown here is derived from an EMBL/GenBank/DDBJ whole genome shotgun (WGS) entry which is preliminary data.</text>
</comment>
<organism evidence="2 3">
    <name type="scientific">Parafrankia soli</name>
    <dbReference type="NCBI Taxonomy" id="2599596"/>
    <lineage>
        <taxon>Bacteria</taxon>
        <taxon>Bacillati</taxon>
        <taxon>Actinomycetota</taxon>
        <taxon>Actinomycetes</taxon>
        <taxon>Frankiales</taxon>
        <taxon>Frankiaceae</taxon>
        <taxon>Parafrankia</taxon>
    </lineage>
</organism>
<feature type="transmembrane region" description="Helical" evidence="1">
    <location>
        <begin position="141"/>
        <end position="168"/>
    </location>
</feature>
<feature type="transmembrane region" description="Helical" evidence="1">
    <location>
        <begin position="110"/>
        <end position="129"/>
    </location>
</feature>
<evidence type="ECO:0000313" key="3">
    <source>
        <dbReference type="Proteomes" id="UP000179769"/>
    </source>
</evidence>
<keyword evidence="1" id="KW-0472">Membrane</keyword>
<keyword evidence="1" id="KW-0812">Transmembrane</keyword>
<proteinExistence type="predicted"/>
<reference evidence="3" key="1">
    <citation type="submission" date="2016-07" db="EMBL/GenBank/DDBJ databases">
        <title>Frankia sp. NRRL B-16219 Genome sequencing.</title>
        <authorList>
            <person name="Ghodhbane-Gtari F."/>
            <person name="Swanson E."/>
            <person name="Gueddou A."/>
            <person name="Louati M."/>
            <person name="Nouioui I."/>
            <person name="Hezbri K."/>
            <person name="Abebe-Akele F."/>
            <person name="Simpson S."/>
            <person name="Morris K."/>
            <person name="Thomas K."/>
            <person name="Gtari M."/>
            <person name="Tisa L.S."/>
        </authorList>
    </citation>
    <scope>NUCLEOTIDE SEQUENCE [LARGE SCALE GENOMIC DNA]</scope>
    <source>
        <strain evidence="3">NRRL B-16219</strain>
    </source>
</reference>
<protein>
    <recommendedName>
        <fullName evidence="4">ABC transporter permease</fullName>
    </recommendedName>
</protein>
<keyword evidence="1" id="KW-1133">Transmembrane helix</keyword>
<dbReference type="InterPro" id="IPR010390">
    <property type="entry name" value="ABC-2_transporter-like"/>
</dbReference>
<keyword evidence="3" id="KW-1185">Reference proteome</keyword>
<dbReference type="EMBL" id="MAXA01000235">
    <property type="protein sequence ID" value="OHV24482.1"/>
    <property type="molecule type" value="Genomic_DNA"/>
</dbReference>
<gene>
    <name evidence="2" type="ORF">BBK14_06310</name>
</gene>
<name>A0A1S1PUL8_9ACTN</name>
<evidence type="ECO:0000256" key="1">
    <source>
        <dbReference type="SAM" id="Phobius"/>
    </source>
</evidence>
<evidence type="ECO:0000313" key="2">
    <source>
        <dbReference type="EMBL" id="OHV24482.1"/>
    </source>
</evidence>
<sequence length="271" mass="28226">MWAAIASAAARRYVTDRATVAASVISNIVLTVLRGHLALAVWEQRPGLAGYDATAAVTFTVVGQALVSTFAVFGGMVDLAWRVRDGGVETDVVRPVGFQRWWLGLEVGRAGVYLTTRAIPAGVVGAFLFDPRLPRSSGTGALFAASLVLALLVSFGLRYLVALSAFWLTDDRGVQAVAALVMMFFSGAVLPLGLFPGVLGTIAGFLPFGAVVQAPMDLYLGSPAGGTAYLGSAAAGPERILAYQAVWALLLCLAGRVLTTAALRRLVVQGG</sequence>
<dbReference type="Pfam" id="PF06182">
    <property type="entry name" value="ABC2_membrane_6"/>
    <property type="match status" value="1"/>
</dbReference>
<dbReference type="Proteomes" id="UP000179769">
    <property type="component" value="Unassembled WGS sequence"/>
</dbReference>
<accession>A0A1S1PUL8</accession>